<organism evidence="1 2">
    <name type="scientific">Triticum urartu</name>
    <name type="common">Red wild einkorn</name>
    <name type="synonym">Crithodium urartu</name>
    <dbReference type="NCBI Taxonomy" id="4572"/>
    <lineage>
        <taxon>Eukaryota</taxon>
        <taxon>Viridiplantae</taxon>
        <taxon>Streptophyta</taxon>
        <taxon>Embryophyta</taxon>
        <taxon>Tracheophyta</taxon>
        <taxon>Spermatophyta</taxon>
        <taxon>Magnoliopsida</taxon>
        <taxon>Liliopsida</taxon>
        <taxon>Poales</taxon>
        <taxon>Poaceae</taxon>
        <taxon>BOP clade</taxon>
        <taxon>Pooideae</taxon>
        <taxon>Triticodae</taxon>
        <taxon>Triticeae</taxon>
        <taxon>Triticinae</taxon>
        <taxon>Triticum</taxon>
    </lineage>
</organism>
<accession>A0A8R7PL66</accession>
<reference evidence="1" key="3">
    <citation type="submission" date="2022-06" db="UniProtKB">
        <authorList>
            <consortium name="EnsemblPlants"/>
        </authorList>
    </citation>
    <scope>IDENTIFICATION</scope>
</reference>
<dbReference type="AlphaFoldDB" id="A0A8R7PL66"/>
<evidence type="ECO:0000313" key="2">
    <source>
        <dbReference type="Proteomes" id="UP000015106"/>
    </source>
</evidence>
<name>A0A8R7PL66_TRIUA</name>
<dbReference type="Proteomes" id="UP000015106">
    <property type="component" value="Chromosome 2"/>
</dbReference>
<reference evidence="1" key="2">
    <citation type="submission" date="2018-03" db="EMBL/GenBank/DDBJ databases">
        <title>The Triticum urartu genome reveals the dynamic nature of wheat genome evolution.</title>
        <authorList>
            <person name="Ling H."/>
            <person name="Ma B."/>
            <person name="Shi X."/>
            <person name="Liu H."/>
            <person name="Dong L."/>
            <person name="Sun H."/>
            <person name="Cao Y."/>
            <person name="Gao Q."/>
            <person name="Zheng S."/>
            <person name="Li Y."/>
            <person name="Yu Y."/>
            <person name="Du H."/>
            <person name="Qi M."/>
            <person name="Li Y."/>
            <person name="Yu H."/>
            <person name="Cui Y."/>
            <person name="Wang N."/>
            <person name="Chen C."/>
            <person name="Wu H."/>
            <person name="Zhao Y."/>
            <person name="Zhang J."/>
            <person name="Li Y."/>
            <person name="Zhou W."/>
            <person name="Zhang B."/>
            <person name="Hu W."/>
            <person name="Eijk M."/>
            <person name="Tang J."/>
            <person name="Witsenboer H."/>
            <person name="Zhao S."/>
            <person name="Li Z."/>
            <person name="Zhang A."/>
            <person name="Wang D."/>
            <person name="Liang C."/>
        </authorList>
    </citation>
    <scope>NUCLEOTIDE SEQUENCE [LARGE SCALE GENOMIC DNA]</scope>
    <source>
        <strain evidence="1">cv. G1812</strain>
    </source>
</reference>
<proteinExistence type="predicted"/>
<keyword evidence="2" id="KW-1185">Reference proteome</keyword>
<protein>
    <submittedName>
        <fullName evidence="1">Uncharacterized protein</fullName>
    </submittedName>
</protein>
<evidence type="ECO:0000313" key="1">
    <source>
        <dbReference type="EnsemblPlants" id="TuG1812G0200005681.01.T01.cds299333"/>
    </source>
</evidence>
<reference evidence="2" key="1">
    <citation type="journal article" date="2013" name="Nature">
        <title>Draft genome of the wheat A-genome progenitor Triticum urartu.</title>
        <authorList>
            <person name="Ling H.Q."/>
            <person name="Zhao S."/>
            <person name="Liu D."/>
            <person name="Wang J."/>
            <person name="Sun H."/>
            <person name="Zhang C."/>
            <person name="Fan H."/>
            <person name="Li D."/>
            <person name="Dong L."/>
            <person name="Tao Y."/>
            <person name="Gao C."/>
            <person name="Wu H."/>
            <person name="Li Y."/>
            <person name="Cui Y."/>
            <person name="Guo X."/>
            <person name="Zheng S."/>
            <person name="Wang B."/>
            <person name="Yu K."/>
            <person name="Liang Q."/>
            <person name="Yang W."/>
            <person name="Lou X."/>
            <person name="Chen J."/>
            <person name="Feng M."/>
            <person name="Jian J."/>
            <person name="Zhang X."/>
            <person name="Luo G."/>
            <person name="Jiang Y."/>
            <person name="Liu J."/>
            <person name="Wang Z."/>
            <person name="Sha Y."/>
            <person name="Zhang B."/>
            <person name="Wu H."/>
            <person name="Tang D."/>
            <person name="Shen Q."/>
            <person name="Xue P."/>
            <person name="Zou S."/>
            <person name="Wang X."/>
            <person name="Liu X."/>
            <person name="Wang F."/>
            <person name="Yang Y."/>
            <person name="An X."/>
            <person name="Dong Z."/>
            <person name="Zhang K."/>
            <person name="Zhang X."/>
            <person name="Luo M.C."/>
            <person name="Dvorak J."/>
            <person name="Tong Y."/>
            <person name="Wang J."/>
            <person name="Yang H."/>
            <person name="Li Z."/>
            <person name="Wang D."/>
            <person name="Zhang A."/>
            <person name="Wang J."/>
        </authorList>
    </citation>
    <scope>NUCLEOTIDE SEQUENCE</scope>
    <source>
        <strain evidence="2">cv. G1812</strain>
    </source>
</reference>
<sequence length="72" mass="8211">MFDGSIRQYQCPVVRSDCAGGQGKISVHASQFSRDLEKDDVCYDSFQNSLALETLLLYACVFLSFSRYMHVY</sequence>
<dbReference type="Gramene" id="TuG1812G0200005681.01.T01">
    <property type="protein sequence ID" value="TuG1812G0200005681.01.T01.cds299333"/>
    <property type="gene ID" value="TuG1812G0200005681.01"/>
</dbReference>
<dbReference type="EnsemblPlants" id="TuG1812G0200005681.01.T01">
    <property type="protein sequence ID" value="TuG1812G0200005681.01.T01.cds299333"/>
    <property type="gene ID" value="TuG1812G0200005681.01"/>
</dbReference>